<dbReference type="PANTHER" id="PTHR33273:SF2">
    <property type="entry name" value="ENDONUCLEASE_EXONUCLEASE_PHOSPHATASE DOMAIN-CONTAINING PROTEIN"/>
    <property type="match status" value="1"/>
</dbReference>
<dbReference type="InterPro" id="IPR006579">
    <property type="entry name" value="Pre_C2HC_dom"/>
</dbReference>
<dbReference type="SUPFAM" id="SSF54928">
    <property type="entry name" value="RNA-binding domain, RBD"/>
    <property type="match status" value="1"/>
</dbReference>
<evidence type="ECO:0000313" key="2">
    <source>
        <dbReference type="EMBL" id="NOV44649.1"/>
    </source>
</evidence>
<dbReference type="GO" id="GO:0003676">
    <property type="term" value="F:nucleic acid binding"/>
    <property type="evidence" value="ECO:0007669"/>
    <property type="project" value="InterPro"/>
</dbReference>
<dbReference type="EMBL" id="GIIL01000923">
    <property type="protein sequence ID" value="NOV44649.1"/>
    <property type="molecule type" value="Transcribed_RNA"/>
</dbReference>
<organism evidence="2">
    <name type="scientific">Xenopsylla cheopis</name>
    <name type="common">Oriental rat flea</name>
    <name type="synonym">Pulex cheopis</name>
    <dbReference type="NCBI Taxonomy" id="163159"/>
    <lineage>
        <taxon>Eukaryota</taxon>
        <taxon>Metazoa</taxon>
        <taxon>Ecdysozoa</taxon>
        <taxon>Arthropoda</taxon>
        <taxon>Hexapoda</taxon>
        <taxon>Insecta</taxon>
        <taxon>Pterygota</taxon>
        <taxon>Neoptera</taxon>
        <taxon>Endopterygota</taxon>
        <taxon>Siphonaptera</taxon>
        <taxon>Pulicidae</taxon>
        <taxon>Xenopsyllinae</taxon>
        <taxon>Xenopsylla</taxon>
    </lineage>
</organism>
<feature type="domain" description="Pre-C2HC" evidence="1">
    <location>
        <begin position="192"/>
        <end position="260"/>
    </location>
</feature>
<reference evidence="2" key="1">
    <citation type="submission" date="2020-03" db="EMBL/GenBank/DDBJ databases">
        <title>Transcriptomic Profiling of the Digestive Tract of the Rat Flea, Xenopsylla cheopis, Following Blood Feeding and Infection with Yersinia pestis.</title>
        <authorList>
            <person name="Bland D.M."/>
            <person name="Martens C.A."/>
            <person name="Virtaneva K."/>
            <person name="Kanakabandi K."/>
            <person name="Long D."/>
            <person name="Rosenke R."/>
            <person name="Saturday G.A."/>
            <person name="Hoyt F.H."/>
            <person name="Bruno D.P."/>
            <person name="Ribeiro J.M.C."/>
            <person name="Hinnebusch J."/>
        </authorList>
    </citation>
    <scope>NUCLEOTIDE SEQUENCE</scope>
</reference>
<accession>A0A6M2DEM7</accession>
<dbReference type="CDD" id="cd00590">
    <property type="entry name" value="RRM_SF"/>
    <property type="match status" value="1"/>
</dbReference>
<dbReference type="InterPro" id="IPR035979">
    <property type="entry name" value="RBD_domain_sf"/>
</dbReference>
<sequence>MGGNSDTHSLKPVTDALRALNDDDMDISNEVNINNNFNNVKPSTSASVSDNVAKEIPWQTTTYGKKRKIHSSNPQIILQNRFSVLTTDINTDQNNININQGNNVHNPPPIFVYNVSNLKLMNTQIKTVLTEKDFTTKCMANNTIKICSSHPDAYRKIVKFMTDKGAEFHTYQLKDERPFRVVIRYLHHSTSEEEIKTVFCKYGHTIRNLSNIKSRHTKQPLNLFFVDIEPAKNNKEIYKITKFNNNIIKIEPPITRKRIVQCARCQQYGHTKAYCHRLYICVKCGENHSSSSCTRDISIPATCALCEGNHPASYKGCPKYKQMYAKKFPSTNSNINNIKNTPSTSENNFDNAQLRQIHPANSFRTPNMTYSDAIKQNRHVTDNITEEKDNSQMNIFLSEFKNMFQQLCQQNSLILNMLTLLVNKLGNGCQNY</sequence>
<dbReference type="PANTHER" id="PTHR33273">
    <property type="entry name" value="DOMAIN-CONTAINING PROTEIN, PUTATIVE-RELATED"/>
    <property type="match status" value="1"/>
</dbReference>
<evidence type="ECO:0000259" key="1">
    <source>
        <dbReference type="SMART" id="SM00596"/>
    </source>
</evidence>
<name>A0A6M2DEM7_XENCH</name>
<dbReference type="SMART" id="SM00596">
    <property type="entry name" value="PRE_C2HC"/>
    <property type="match status" value="1"/>
</dbReference>
<proteinExistence type="predicted"/>
<protein>
    <submittedName>
        <fullName evidence="2">Putative nucleic-acid-binding protein from transposon x-element</fullName>
    </submittedName>
</protein>
<dbReference type="AlphaFoldDB" id="A0A6M2DEM7"/>
<dbReference type="Pfam" id="PF07530">
    <property type="entry name" value="PRE_C2HC"/>
    <property type="match status" value="1"/>
</dbReference>